<dbReference type="AlphaFoldDB" id="A0A1M5R4I1"/>
<dbReference type="InterPro" id="IPR015424">
    <property type="entry name" value="PyrdxlP-dep_Trfase"/>
</dbReference>
<dbReference type="RefSeq" id="WP_073324988.1">
    <property type="nucleotide sequence ID" value="NZ_FQWD01000007.1"/>
</dbReference>
<dbReference type="PANTHER" id="PTHR11986">
    <property type="entry name" value="AMINOTRANSFERASE CLASS III"/>
    <property type="match status" value="1"/>
</dbReference>
<dbReference type="InterPro" id="IPR005814">
    <property type="entry name" value="Aminotrans_3"/>
</dbReference>
<name>A0A1M5R4I1_9ALTE</name>
<organism evidence="6 7">
    <name type="scientific">Marisediminitalea aggregata</name>
    <dbReference type="NCBI Taxonomy" id="634436"/>
    <lineage>
        <taxon>Bacteria</taxon>
        <taxon>Pseudomonadati</taxon>
        <taxon>Pseudomonadota</taxon>
        <taxon>Gammaproteobacteria</taxon>
        <taxon>Alteromonadales</taxon>
        <taxon>Alteromonadaceae</taxon>
        <taxon>Marisediminitalea</taxon>
    </lineage>
</organism>
<dbReference type="InterPro" id="IPR015422">
    <property type="entry name" value="PyrdxlP-dep_Trfase_small"/>
</dbReference>
<evidence type="ECO:0000256" key="2">
    <source>
        <dbReference type="ARBA" id="ARBA00022576"/>
    </source>
</evidence>
<keyword evidence="2 6" id="KW-0032">Aminotransferase</keyword>
<comment type="similarity">
    <text evidence="5">Belongs to the class-III pyridoxal-phosphate-dependent aminotransferase family.</text>
</comment>
<comment type="cofactor">
    <cofactor evidence="1">
        <name>pyridoxal 5'-phosphate</name>
        <dbReference type="ChEBI" id="CHEBI:597326"/>
    </cofactor>
</comment>
<dbReference type="InterPro" id="IPR050103">
    <property type="entry name" value="Class-III_PLP-dep_AT"/>
</dbReference>
<accession>A0A1M5R4I1</accession>
<evidence type="ECO:0000256" key="5">
    <source>
        <dbReference type="RuleBase" id="RU003560"/>
    </source>
</evidence>
<evidence type="ECO:0000313" key="6">
    <source>
        <dbReference type="EMBL" id="SHH21305.1"/>
    </source>
</evidence>
<sequence length="372" mass="41020">MDYPEITRAQGHYLYDGDERAFYDLISGFGTVFLGHCDKTVVEAVHQQMQQYGAIGRLPSEIRRRCFELINQLLPDSHGLDVIGSTGMESNEYAGKLAAVVSGKQRFIAFENTMHGKSVFTSSLSWQNAPVKCGQNVLLPFPTEETEEDVLIMLADCLKSGDFAGCYLEPLRGSCDGAIASLTFREQLVALCKQHGVVSIFDETLTGLYRTGPLFMASELSQFPDILIFAKSIGNGVPASCVASNIAQFHHQRALKGSTFSDNPVACAAILATLEAITERIQPSEISRVEQTFVGFQKRFEQYGCELRGKGLLWVLACRSEAQANHFFDTLISHNYLVSKFGENIRFLPKMNTEASTIESVLSLLLTQAKVG</sequence>
<dbReference type="SUPFAM" id="SSF53383">
    <property type="entry name" value="PLP-dependent transferases"/>
    <property type="match status" value="1"/>
</dbReference>
<proteinExistence type="inferred from homology"/>
<dbReference type="Proteomes" id="UP000184520">
    <property type="component" value="Unassembled WGS sequence"/>
</dbReference>
<protein>
    <submittedName>
        <fullName evidence="6">Acetylornithine aminotransferase/acetylornithine/N-succinyldiaminopimelate aminotransferase/4-aminobutyrate aminotransferase / (S)-3-amino-2-methylpropionate transaminase</fullName>
    </submittedName>
</protein>
<keyword evidence="4 5" id="KW-0663">Pyridoxal phosphate</keyword>
<dbReference type="InterPro" id="IPR015421">
    <property type="entry name" value="PyrdxlP-dep_Trfase_major"/>
</dbReference>
<dbReference type="Gene3D" id="3.40.640.10">
    <property type="entry name" value="Type I PLP-dependent aspartate aminotransferase-like (Major domain)"/>
    <property type="match status" value="1"/>
</dbReference>
<keyword evidence="7" id="KW-1185">Reference proteome</keyword>
<evidence type="ECO:0000256" key="3">
    <source>
        <dbReference type="ARBA" id="ARBA00022679"/>
    </source>
</evidence>
<dbReference type="GO" id="GO:0008483">
    <property type="term" value="F:transaminase activity"/>
    <property type="evidence" value="ECO:0007669"/>
    <property type="project" value="UniProtKB-KW"/>
</dbReference>
<dbReference type="GO" id="GO:0030170">
    <property type="term" value="F:pyridoxal phosphate binding"/>
    <property type="evidence" value="ECO:0007669"/>
    <property type="project" value="InterPro"/>
</dbReference>
<evidence type="ECO:0000313" key="7">
    <source>
        <dbReference type="Proteomes" id="UP000184520"/>
    </source>
</evidence>
<dbReference type="PIRSF" id="PIRSF000521">
    <property type="entry name" value="Transaminase_4ab_Lys_Orn"/>
    <property type="match status" value="1"/>
</dbReference>
<dbReference type="GO" id="GO:0042802">
    <property type="term" value="F:identical protein binding"/>
    <property type="evidence" value="ECO:0007669"/>
    <property type="project" value="TreeGrafter"/>
</dbReference>
<reference evidence="7" key="1">
    <citation type="submission" date="2016-11" db="EMBL/GenBank/DDBJ databases">
        <authorList>
            <person name="Varghese N."/>
            <person name="Submissions S."/>
        </authorList>
    </citation>
    <scope>NUCLEOTIDE SEQUENCE [LARGE SCALE GENOMIC DNA]</scope>
    <source>
        <strain evidence="7">CGMCC 1.8995</strain>
    </source>
</reference>
<dbReference type="Gene3D" id="3.90.1150.10">
    <property type="entry name" value="Aspartate Aminotransferase, domain 1"/>
    <property type="match status" value="1"/>
</dbReference>
<keyword evidence="3 6" id="KW-0808">Transferase</keyword>
<dbReference type="EMBL" id="FQWD01000007">
    <property type="protein sequence ID" value="SHH21305.1"/>
    <property type="molecule type" value="Genomic_DNA"/>
</dbReference>
<dbReference type="Pfam" id="PF00202">
    <property type="entry name" value="Aminotran_3"/>
    <property type="match status" value="1"/>
</dbReference>
<evidence type="ECO:0000256" key="4">
    <source>
        <dbReference type="ARBA" id="ARBA00022898"/>
    </source>
</evidence>
<dbReference type="PANTHER" id="PTHR11986:SF79">
    <property type="entry name" value="ACETYLORNITHINE AMINOTRANSFERASE, MITOCHONDRIAL"/>
    <property type="match status" value="1"/>
</dbReference>
<gene>
    <name evidence="6" type="ORF">SAMN05216361_4041</name>
</gene>
<dbReference type="STRING" id="634436.SAMN05216361_4041"/>
<evidence type="ECO:0000256" key="1">
    <source>
        <dbReference type="ARBA" id="ARBA00001933"/>
    </source>
</evidence>